<evidence type="ECO:0000256" key="6">
    <source>
        <dbReference type="ARBA" id="ARBA00022729"/>
    </source>
</evidence>
<evidence type="ECO:0000256" key="1">
    <source>
        <dbReference type="ARBA" id="ARBA00004571"/>
    </source>
</evidence>
<comment type="similarity">
    <text evidence="2 11 12">Belongs to the TonB-dependent receptor family.</text>
</comment>
<dbReference type="InterPro" id="IPR039426">
    <property type="entry name" value="TonB-dep_rcpt-like"/>
</dbReference>
<evidence type="ECO:0000256" key="2">
    <source>
        <dbReference type="ARBA" id="ARBA00009810"/>
    </source>
</evidence>
<keyword evidence="5 11" id="KW-0812">Transmembrane</keyword>
<evidence type="ECO:0000256" key="5">
    <source>
        <dbReference type="ARBA" id="ARBA00022692"/>
    </source>
</evidence>
<dbReference type="PANTHER" id="PTHR30069:SF29">
    <property type="entry name" value="HEMOGLOBIN AND HEMOGLOBIN-HAPTOGLOBIN-BINDING PROTEIN 1-RELATED"/>
    <property type="match status" value="1"/>
</dbReference>
<dbReference type="InterPro" id="IPR000531">
    <property type="entry name" value="Beta-barrel_TonB"/>
</dbReference>
<evidence type="ECO:0000256" key="10">
    <source>
        <dbReference type="ARBA" id="ARBA00023237"/>
    </source>
</evidence>
<feature type="domain" description="TonB-dependent receptor plug" evidence="15">
    <location>
        <begin position="76"/>
        <end position="186"/>
    </location>
</feature>
<dbReference type="InterPro" id="IPR037066">
    <property type="entry name" value="Plug_dom_sf"/>
</dbReference>
<name>A0ABS1FHG3_9PROT</name>
<dbReference type="SUPFAM" id="SSF56935">
    <property type="entry name" value="Porins"/>
    <property type="match status" value="1"/>
</dbReference>
<keyword evidence="6 13" id="KW-0732">Signal</keyword>
<feature type="domain" description="TonB-dependent receptor-like beta-barrel" evidence="14">
    <location>
        <begin position="278"/>
        <end position="732"/>
    </location>
</feature>
<protein>
    <submittedName>
        <fullName evidence="16">TonB-dependent hemoglobin/transferrin/lactoferrin family receptor</fullName>
    </submittedName>
</protein>
<proteinExistence type="inferred from homology"/>
<evidence type="ECO:0000313" key="17">
    <source>
        <dbReference type="Proteomes" id="UP000652760"/>
    </source>
</evidence>
<accession>A0ABS1FHG3</accession>
<dbReference type="PANTHER" id="PTHR30069">
    <property type="entry name" value="TONB-DEPENDENT OUTER MEMBRANE RECEPTOR"/>
    <property type="match status" value="1"/>
</dbReference>
<dbReference type="Pfam" id="PF07715">
    <property type="entry name" value="Plug"/>
    <property type="match status" value="1"/>
</dbReference>
<comment type="caution">
    <text evidence="16">The sequence shown here is derived from an EMBL/GenBank/DDBJ whole genome shotgun (WGS) entry which is preliminary data.</text>
</comment>
<comment type="subcellular location">
    <subcellularLocation>
        <location evidence="1 11">Cell outer membrane</location>
        <topology evidence="1 11">Multi-pass membrane protein</topology>
    </subcellularLocation>
</comment>
<reference evidence="17" key="1">
    <citation type="submission" date="2021-01" db="EMBL/GenBank/DDBJ databases">
        <title>Genome public.</title>
        <authorList>
            <person name="Liu C."/>
            <person name="Sun Q."/>
        </authorList>
    </citation>
    <scope>NUCLEOTIDE SEQUENCE [LARGE SCALE GENOMIC DNA]</scope>
    <source>
        <strain evidence="17">YIM B02556</strain>
    </source>
</reference>
<feature type="chain" id="PRO_5046109522" evidence="13">
    <location>
        <begin position="39"/>
        <end position="771"/>
    </location>
</feature>
<keyword evidence="4 11" id="KW-1134">Transmembrane beta strand</keyword>
<evidence type="ECO:0000256" key="11">
    <source>
        <dbReference type="PROSITE-ProRule" id="PRU01360"/>
    </source>
</evidence>
<dbReference type="RefSeq" id="WP_200199542.1">
    <property type="nucleotide sequence ID" value="NZ_JAENHM010000095.1"/>
</dbReference>
<evidence type="ECO:0000256" key="7">
    <source>
        <dbReference type="ARBA" id="ARBA00023077"/>
    </source>
</evidence>
<evidence type="ECO:0000256" key="8">
    <source>
        <dbReference type="ARBA" id="ARBA00023136"/>
    </source>
</evidence>
<evidence type="ECO:0000256" key="9">
    <source>
        <dbReference type="ARBA" id="ARBA00023170"/>
    </source>
</evidence>
<dbReference type="InterPro" id="IPR010949">
    <property type="entry name" value="TonB_Hb/transfer/lactofer_rcpt"/>
</dbReference>
<keyword evidence="7 12" id="KW-0798">TonB box</keyword>
<keyword evidence="8 11" id="KW-0472">Membrane</keyword>
<evidence type="ECO:0000259" key="15">
    <source>
        <dbReference type="Pfam" id="PF07715"/>
    </source>
</evidence>
<dbReference type="InterPro" id="IPR036942">
    <property type="entry name" value="Beta-barrel_TonB_sf"/>
</dbReference>
<evidence type="ECO:0000256" key="3">
    <source>
        <dbReference type="ARBA" id="ARBA00022448"/>
    </source>
</evidence>
<sequence length="771" mass="84112">MTASPSIVRRTAEPGRLRRALWLSASALTLAGAGAALAQTAVQTATQTAAAPQTGQPATVLDAVTVYGDRGERRLDEATSTISVIGEEQIETRGLHRLQDLTRYEPGVTVGNAPARAGAGGFAIRGITDNRVLMLIDGTRLPETPKSAGPSAGYSRDAVDLDSLKQVEIVRGPSSALYGSDALGGVVGYVTKDPADYLYPGKDFYASLKGAYDSVDSSFSETGTAAMRSGEFSILGIFTRRDGDEYKSKDKSFRNPQDYRVNNALAKLAWERGPDKVTLTGEYFRRDTDTGLRNDVGAAASYIFSTVPSRTTRGTIADSVSDDEARRWRIGLAHSHDAPIGFIDRIDWRLYATGYDHRENRTRTAGVAASTNTLFPARSTLREETANESEQRIFGGAVDMRTDTGWFGLPNRLSYGFGIDHIRTERMRDVTLTNTATGATAKSYNGDTYPSRTFPNTATLMVGGYLQDEITIERLRLVPALRLDYYRMNPELDAAYLASNPSATPSKLDKLALSPKFGATYELTREYSLFGQYAHGFRAPPYDDANLGFSNPTYGYEVLPNASLKPETSNGVEAGFRAKYADGSSVQVSSYYNRYSNFIAQRAVGRSSGGLLRYQSQNISKVEIFGVEGKGEWRFRPGWSLFGAAAFARGFDLDARTAIDEVAPLTMNAGLSYTAPDDFWGAEVVASHAFAKKADDVSNSTYLKAPSYTTVDLSAHLNPTDHLSLGASVKNLFNQEYYNYINVVGVSETSADRRRYLEAGRSFLVHATVKW</sequence>
<dbReference type="Pfam" id="PF00593">
    <property type="entry name" value="TonB_dep_Rec_b-barrel"/>
    <property type="match status" value="1"/>
</dbReference>
<feature type="signal peptide" evidence="13">
    <location>
        <begin position="1"/>
        <end position="38"/>
    </location>
</feature>
<evidence type="ECO:0000256" key="13">
    <source>
        <dbReference type="SAM" id="SignalP"/>
    </source>
</evidence>
<dbReference type="EMBL" id="JAENHM010000095">
    <property type="protein sequence ID" value="MBK1842881.1"/>
    <property type="molecule type" value="Genomic_DNA"/>
</dbReference>
<gene>
    <name evidence="16" type="ORF">JHL17_36375</name>
</gene>
<dbReference type="CDD" id="cd01347">
    <property type="entry name" value="ligand_gated_channel"/>
    <property type="match status" value="1"/>
</dbReference>
<evidence type="ECO:0000259" key="14">
    <source>
        <dbReference type="Pfam" id="PF00593"/>
    </source>
</evidence>
<dbReference type="Proteomes" id="UP000652760">
    <property type="component" value="Unassembled WGS sequence"/>
</dbReference>
<dbReference type="Gene3D" id="2.170.130.10">
    <property type="entry name" value="TonB-dependent receptor, plug domain"/>
    <property type="match status" value="1"/>
</dbReference>
<dbReference type="InterPro" id="IPR012910">
    <property type="entry name" value="Plug_dom"/>
</dbReference>
<dbReference type="NCBIfam" id="TIGR01786">
    <property type="entry name" value="TonB-hemlactrns"/>
    <property type="match status" value="1"/>
</dbReference>
<dbReference type="Gene3D" id="2.40.170.20">
    <property type="entry name" value="TonB-dependent receptor, beta-barrel domain"/>
    <property type="match status" value="1"/>
</dbReference>
<keyword evidence="3 11" id="KW-0813">Transport</keyword>
<keyword evidence="9 16" id="KW-0675">Receptor</keyword>
<dbReference type="NCBIfam" id="TIGR01785">
    <property type="entry name" value="TonB-hemin"/>
    <property type="match status" value="1"/>
</dbReference>
<keyword evidence="17" id="KW-1185">Reference proteome</keyword>
<evidence type="ECO:0000256" key="4">
    <source>
        <dbReference type="ARBA" id="ARBA00022452"/>
    </source>
</evidence>
<organism evidence="16 17">
    <name type="scientific">Azospirillum endophyticum</name>
    <dbReference type="NCBI Taxonomy" id="2800326"/>
    <lineage>
        <taxon>Bacteria</taxon>
        <taxon>Pseudomonadati</taxon>
        <taxon>Pseudomonadota</taxon>
        <taxon>Alphaproteobacteria</taxon>
        <taxon>Rhodospirillales</taxon>
        <taxon>Azospirillaceae</taxon>
        <taxon>Azospirillum</taxon>
    </lineage>
</organism>
<evidence type="ECO:0000313" key="16">
    <source>
        <dbReference type="EMBL" id="MBK1842881.1"/>
    </source>
</evidence>
<dbReference type="InterPro" id="IPR011276">
    <property type="entry name" value="TonB_haem/Hb_rcpt"/>
</dbReference>
<evidence type="ECO:0000256" key="12">
    <source>
        <dbReference type="RuleBase" id="RU003357"/>
    </source>
</evidence>
<dbReference type="PROSITE" id="PS52016">
    <property type="entry name" value="TONB_DEPENDENT_REC_3"/>
    <property type="match status" value="1"/>
</dbReference>
<keyword evidence="10 11" id="KW-0998">Cell outer membrane</keyword>